<dbReference type="CDD" id="cd00554">
    <property type="entry name" value="MECDP_synthase"/>
    <property type="match status" value="1"/>
</dbReference>
<keyword evidence="8 14" id="KW-0808">Transferase</keyword>
<dbReference type="InterPro" id="IPR001228">
    <property type="entry name" value="IspD"/>
</dbReference>
<dbReference type="GO" id="GO:0019288">
    <property type="term" value="P:isopentenyl diphosphate biosynthetic process, methylerythritol 4-phosphate pathway"/>
    <property type="evidence" value="ECO:0007669"/>
    <property type="project" value="UniProtKB-UniRule"/>
</dbReference>
<comment type="catalytic activity">
    <reaction evidence="2 14">
        <text>2-C-methyl-D-erythritol 4-phosphate + CTP + H(+) = 4-CDP-2-C-methyl-D-erythritol + diphosphate</text>
        <dbReference type="Rhea" id="RHEA:13429"/>
        <dbReference type="ChEBI" id="CHEBI:15378"/>
        <dbReference type="ChEBI" id="CHEBI:33019"/>
        <dbReference type="ChEBI" id="CHEBI:37563"/>
        <dbReference type="ChEBI" id="CHEBI:57823"/>
        <dbReference type="ChEBI" id="CHEBI:58262"/>
        <dbReference type="EC" id="2.7.7.60"/>
    </reaction>
</comment>
<evidence type="ECO:0000313" key="16">
    <source>
        <dbReference type="EMBL" id="ROQ01569.1"/>
    </source>
</evidence>
<dbReference type="UniPathway" id="UPA00056">
    <property type="reaction ID" value="UER00093"/>
</dbReference>
<feature type="site" description="Positions MEP for the nucleophilic attack" evidence="14">
    <location>
        <position position="221"/>
    </location>
</feature>
<feature type="region of interest" description="2-C-methyl-D-erythritol 2,4-cyclodiphosphate synthase" evidence="14">
    <location>
        <begin position="246"/>
        <end position="401"/>
    </location>
</feature>
<evidence type="ECO:0000256" key="11">
    <source>
        <dbReference type="ARBA" id="ARBA00023229"/>
    </source>
</evidence>
<keyword evidence="11 14" id="KW-0414">Isoprene biosynthesis</keyword>
<evidence type="ECO:0000256" key="5">
    <source>
        <dbReference type="ARBA" id="ARBA00004787"/>
    </source>
</evidence>
<evidence type="ECO:0000313" key="17">
    <source>
        <dbReference type="Proteomes" id="UP000278222"/>
    </source>
</evidence>
<dbReference type="NCBIfam" id="TIGR00151">
    <property type="entry name" value="ispF"/>
    <property type="match status" value="1"/>
</dbReference>
<dbReference type="GO" id="GO:0016114">
    <property type="term" value="P:terpenoid biosynthetic process"/>
    <property type="evidence" value="ECO:0007669"/>
    <property type="project" value="InterPro"/>
</dbReference>
<dbReference type="SUPFAM" id="SSF53448">
    <property type="entry name" value="Nucleotide-diphospho-sugar transferases"/>
    <property type="match status" value="1"/>
</dbReference>
<comment type="cofactor">
    <cofactor evidence="3 14">
        <name>a divalent metal cation</name>
        <dbReference type="ChEBI" id="CHEBI:60240"/>
    </cofactor>
</comment>
<proteinExistence type="inferred from homology"/>
<evidence type="ECO:0000256" key="4">
    <source>
        <dbReference type="ARBA" id="ARBA00004709"/>
    </source>
</evidence>
<comment type="similarity">
    <text evidence="6">Belongs to the IspF family.</text>
</comment>
<feature type="binding site" evidence="14">
    <location>
        <begin position="278"/>
        <end position="279"/>
    </location>
    <ligand>
        <name>4-CDP-2-C-methyl-D-erythritol 2-phosphate</name>
        <dbReference type="ChEBI" id="CHEBI:57919"/>
    </ligand>
</feature>
<feature type="binding site" evidence="14">
    <location>
        <position position="286"/>
    </location>
    <ligand>
        <name>a divalent metal cation</name>
        <dbReference type="ChEBI" id="CHEBI:60240"/>
    </ligand>
</feature>
<dbReference type="InterPro" id="IPR034683">
    <property type="entry name" value="IspD/TarI"/>
</dbReference>
<dbReference type="FunFam" id="3.90.550.10:FF:000003">
    <property type="entry name" value="2-C-methyl-D-erythritol 4-phosphate cytidylyltransferase"/>
    <property type="match status" value="1"/>
</dbReference>
<dbReference type="InterPro" id="IPR020555">
    <property type="entry name" value="MECDP_synthase_CS"/>
</dbReference>
<dbReference type="AlphaFoldDB" id="A0A3N1ME55"/>
<dbReference type="InterPro" id="IPR003526">
    <property type="entry name" value="MECDP_synthase"/>
</dbReference>
<dbReference type="RefSeq" id="WP_245978184.1">
    <property type="nucleotide sequence ID" value="NZ_AP019700.1"/>
</dbReference>
<feature type="region of interest" description="2-C-methyl-D-erythritol 4-phosphate cytidylyltransferase" evidence="14">
    <location>
        <begin position="1"/>
        <end position="245"/>
    </location>
</feature>
<evidence type="ECO:0000256" key="7">
    <source>
        <dbReference type="ARBA" id="ARBA00009789"/>
    </source>
</evidence>
<accession>A0A3N1ME55</accession>
<feature type="binding site" evidence="14">
    <location>
        <position position="383"/>
    </location>
    <ligand>
        <name>4-CDP-2-C-methyl-D-erythritol 2-phosphate</name>
        <dbReference type="ChEBI" id="CHEBI:57919"/>
    </ligand>
</feature>
<evidence type="ECO:0000256" key="3">
    <source>
        <dbReference type="ARBA" id="ARBA00001968"/>
    </source>
</evidence>
<dbReference type="HAMAP" id="MF_00108">
    <property type="entry name" value="IspD"/>
    <property type="match status" value="1"/>
</dbReference>
<reference evidence="16 17" key="1">
    <citation type="submission" date="2018-11" db="EMBL/GenBank/DDBJ databases">
        <title>Genomic Encyclopedia of Type Strains, Phase IV (KMG-IV): sequencing the most valuable type-strain genomes for metagenomic binning, comparative biology and taxonomic classification.</title>
        <authorList>
            <person name="Goeker M."/>
        </authorList>
    </citation>
    <scope>NUCLEOTIDE SEQUENCE [LARGE SCALE GENOMIC DNA]</scope>
    <source>
        <strain evidence="16 17">DSM 5900</strain>
    </source>
</reference>
<evidence type="ECO:0000256" key="1">
    <source>
        <dbReference type="ARBA" id="ARBA00000200"/>
    </source>
</evidence>
<feature type="site" description="Positions MEP for the nucleophilic attack" evidence="14">
    <location>
        <position position="166"/>
    </location>
</feature>
<comment type="pathway">
    <text evidence="4 14">Isoprenoid biosynthesis; isopentenyl diphosphate biosynthesis via DXP pathway; isopentenyl diphosphate from 1-deoxy-D-xylulose 5-phosphate: step 4/6.</text>
</comment>
<feature type="site" description="Transition state stabilizer" evidence="14">
    <location>
        <position position="278"/>
    </location>
</feature>
<dbReference type="Pfam" id="PF01128">
    <property type="entry name" value="IspD"/>
    <property type="match status" value="1"/>
</dbReference>
<dbReference type="SUPFAM" id="SSF69765">
    <property type="entry name" value="IpsF-like"/>
    <property type="match status" value="1"/>
</dbReference>
<dbReference type="PROSITE" id="PS01350">
    <property type="entry name" value="ISPF"/>
    <property type="match status" value="1"/>
</dbReference>
<dbReference type="Gene3D" id="3.90.550.10">
    <property type="entry name" value="Spore Coat Polysaccharide Biosynthesis Protein SpsA, Chain A"/>
    <property type="match status" value="1"/>
</dbReference>
<dbReference type="GO" id="GO:0050518">
    <property type="term" value="F:2-C-methyl-D-erythritol 4-phosphate cytidylyltransferase activity"/>
    <property type="evidence" value="ECO:0007669"/>
    <property type="project" value="UniProtKB-UniRule"/>
</dbReference>
<dbReference type="HAMAP" id="MF_00107">
    <property type="entry name" value="IspF"/>
    <property type="match status" value="1"/>
</dbReference>
<dbReference type="GO" id="GO:0046872">
    <property type="term" value="F:metal ion binding"/>
    <property type="evidence" value="ECO:0007669"/>
    <property type="project" value="UniProtKB-KW"/>
</dbReference>
<sequence>MPDPRPPEMNPSPAGATIAIVVAAGRGLRFGGAVPKQYGLLAGRPVLRHAVDRFLAHPAVDGVRVVIHPDDLPLYSAAMAGLDLPPPVAGGATRRESVLNGLESLAAAPPARVLIHDGARPLVDAELIDRTLAALAKHAGAVPAVAVADTLKRCGPDGAIVETVPRQGLWRAQTPQGFRFDRLLAAHRGGDFTIEPTDDAQVMEQAGETVALVAGSEDNIKITHDGDLARAASLLGQVAPGGGDIRVGTGFDVHAFAEGDHVWLGGLRIAHDRALSGHSDADVALHALTDAILGAIGAADIGAHFPPTDPQWRGASSDRFLAHAASLVAARGGTIVHVDLTIVCERPKVGPHRAAMVERIAAILGVAADRVSVKATTTEGLGFTGRREGIVAQAVATVRLP</sequence>
<dbReference type="EC" id="2.7.7.60" evidence="14"/>
<evidence type="ECO:0000256" key="14">
    <source>
        <dbReference type="HAMAP-Rule" id="MF_01520"/>
    </source>
</evidence>
<dbReference type="GO" id="GO:0008685">
    <property type="term" value="F:2-C-methyl-D-erythritol 2,4-cyclodiphosphate synthase activity"/>
    <property type="evidence" value="ECO:0007669"/>
    <property type="project" value="UniProtKB-UniRule"/>
</dbReference>
<keyword evidence="13 14" id="KW-0511">Multifunctional enzyme</keyword>
<comment type="pathway">
    <text evidence="5 14">Isoprenoid biosynthesis; isopentenyl diphosphate biosynthesis via DXP pathway; isopentenyl diphosphate from 1-deoxy-D-xylulose 5-phosphate: step 2/6.</text>
</comment>
<comment type="similarity">
    <text evidence="14">In the N-terminal section; belongs to the IspD/TarI cytidylyltransferase family. IspD subfamily.</text>
</comment>
<feature type="domain" description="2-C-methyl-D-erythritol 2,4-cyclodiphosphate synthase" evidence="15">
    <location>
        <begin position="245"/>
        <end position="398"/>
    </location>
</feature>
<organism evidence="16 17">
    <name type="scientific">Stella humosa</name>
    <dbReference type="NCBI Taxonomy" id="94"/>
    <lineage>
        <taxon>Bacteria</taxon>
        <taxon>Pseudomonadati</taxon>
        <taxon>Pseudomonadota</taxon>
        <taxon>Alphaproteobacteria</taxon>
        <taxon>Rhodospirillales</taxon>
        <taxon>Stellaceae</taxon>
        <taxon>Stella</taxon>
    </lineage>
</organism>
<comment type="catalytic activity">
    <reaction evidence="1 14">
        <text>4-CDP-2-C-methyl-D-erythritol 2-phosphate = 2-C-methyl-D-erythritol 2,4-cyclic diphosphate + CMP</text>
        <dbReference type="Rhea" id="RHEA:23864"/>
        <dbReference type="ChEBI" id="CHEBI:57919"/>
        <dbReference type="ChEBI" id="CHEBI:58483"/>
        <dbReference type="ChEBI" id="CHEBI:60377"/>
        <dbReference type="EC" id="4.6.1.12"/>
    </reaction>
</comment>
<comment type="caution">
    <text evidence="14">Lacks conserved residue(s) required for the propagation of feature annotation.</text>
</comment>
<feature type="binding site" evidence="14">
    <location>
        <begin position="376"/>
        <end position="379"/>
    </location>
    <ligand>
        <name>4-CDP-2-C-methyl-D-erythritol 2-phosphate</name>
        <dbReference type="ChEBI" id="CHEBI:57919"/>
    </ligand>
</feature>
<feature type="site" description="Transition state stabilizer" evidence="14">
    <location>
        <position position="36"/>
    </location>
</feature>
<comment type="similarity">
    <text evidence="14">In the C-terminal section; belongs to the IspF family.</text>
</comment>
<dbReference type="CDD" id="cd02516">
    <property type="entry name" value="CDP-ME_synthetase"/>
    <property type="match status" value="1"/>
</dbReference>
<dbReference type="InterPro" id="IPR018294">
    <property type="entry name" value="ISPD_synthase_CS"/>
</dbReference>
<evidence type="ECO:0000256" key="2">
    <source>
        <dbReference type="ARBA" id="ARBA00001282"/>
    </source>
</evidence>
<evidence type="ECO:0000256" key="9">
    <source>
        <dbReference type="ARBA" id="ARBA00022695"/>
    </source>
</evidence>
<comment type="similarity">
    <text evidence="7">Belongs to the IspD/TarI cytidylyltransferase family. IspD subfamily.</text>
</comment>
<feature type="binding site" evidence="14">
    <location>
        <begin position="252"/>
        <end position="254"/>
    </location>
    <ligand>
        <name>4-CDP-2-C-methyl-D-erythritol 2-phosphate</name>
        <dbReference type="ChEBI" id="CHEBI:57919"/>
    </ligand>
</feature>
<dbReference type="Pfam" id="PF02542">
    <property type="entry name" value="YgbB"/>
    <property type="match status" value="1"/>
</dbReference>
<evidence type="ECO:0000256" key="6">
    <source>
        <dbReference type="ARBA" id="ARBA00008480"/>
    </source>
</evidence>
<feature type="binding site" evidence="14">
    <location>
        <position position="386"/>
    </location>
    <ligand>
        <name>4-CDP-2-C-methyl-D-erythritol 2-phosphate</name>
        <dbReference type="ChEBI" id="CHEBI:57919"/>
    </ligand>
</feature>
<keyword evidence="9 14" id="KW-0548">Nucleotidyltransferase</keyword>
<dbReference type="HAMAP" id="MF_01520">
    <property type="entry name" value="IspDF"/>
    <property type="match status" value="1"/>
</dbReference>
<feature type="binding site" evidence="14">
    <location>
        <begin position="300"/>
        <end position="302"/>
    </location>
    <ligand>
        <name>4-CDP-2-C-methyl-D-erythritol 2-phosphate</name>
        <dbReference type="ChEBI" id="CHEBI:57919"/>
    </ligand>
</feature>
<dbReference type="InterPro" id="IPR036571">
    <property type="entry name" value="MECDP_synthase_sf"/>
</dbReference>
<keyword evidence="12 14" id="KW-0456">Lyase</keyword>
<feature type="binding site" evidence="14">
    <location>
        <position position="254"/>
    </location>
    <ligand>
        <name>a divalent metal cation</name>
        <dbReference type="ChEBI" id="CHEBI:60240"/>
    </ligand>
</feature>
<feature type="site" description="Transition state stabilizer" evidence="14">
    <location>
        <position position="377"/>
    </location>
</feature>
<gene>
    <name evidence="14" type="primary">ispDF</name>
    <name evidence="16" type="ORF">EDC65_0749</name>
</gene>
<dbReference type="Proteomes" id="UP000278222">
    <property type="component" value="Unassembled WGS sequence"/>
</dbReference>
<evidence type="ECO:0000256" key="8">
    <source>
        <dbReference type="ARBA" id="ARBA00022679"/>
    </source>
</evidence>
<dbReference type="NCBIfam" id="TIGR00453">
    <property type="entry name" value="ispD"/>
    <property type="match status" value="1"/>
</dbReference>
<dbReference type="InterPro" id="IPR026596">
    <property type="entry name" value="IspD/F"/>
</dbReference>
<evidence type="ECO:0000256" key="10">
    <source>
        <dbReference type="ARBA" id="ARBA00022723"/>
    </source>
</evidence>
<keyword evidence="10 14" id="KW-0479">Metal-binding</keyword>
<dbReference type="NCBIfam" id="NF006899">
    <property type="entry name" value="PRK09382.1"/>
    <property type="match status" value="1"/>
</dbReference>
<comment type="function">
    <text evidence="14">Bifunctional enzyme that catalyzes the formation of 4-diphosphocytidyl-2-C-methyl-D-erythritol from CTP and 2-C-methyl-D-erythritol 4-phosphate (MEP) (IspD), and catalyzes the conversion of 4-diphosphocytidyl-2-C-methyl-D-erythritol 2-phosphate (CDP-ME2P) to 2-C-methyl-D-erythritol 2,4-cyclodiphosphate (ME-CPP) with a corresponding release of cytidine 5-monophosphate (CMP) (IspF).</text>
</comment>
<feature type="binding site" evidence="14">
    <location>
        <position position="252"/>
    </location>
    <ligand>
        <name>a divalent metal cation</name>
        <dbReference type="ChEBI" id="CHEBI:60240"/>
    </ligand>
</feature>
<evidence type="ECO:0000259" key="15">
    <source>
        <dbReference type="Pfam" id="PF02542"/>
    </source>
</evidence>
<feature type="site" description="Transition state stabilizer" evidence="14">
    <location>
        <position position="29"/>
    </location>
</feature>
<dbReference type="Gene3D" id="3.30.1330.50">
    <property type="entry name" value="2-C-methyl-D-erythritol 2,4-cyclodiphosphate synthase"/>
    <property type="match status" value="1"/>
</dbReference>
<dbReference type="PANTHER" id="PTHR43181">
    <property type="entry name" value="2-C-METHYL-D-ERYTHRITOL 2,4-CYCLODIPHOSPHATE SYNTHASE, CHLOROPLASTIC"/>
    <property type="match status" value="1"/>
</dbReference>
<dbReference type="InterPro" id="IPR029044">
    <property type="entry name" value="Nucleotide-diphossugar_trans"/>
</dbReference>
<protein>
    <recommendedName>
        <fullName evidence="14">Bifunctional enzyme IspD/IspF</fullName>
    </recommendedName>
    <domain>
        <recommendedName>
            <fullName evidence="14">2-C-methyl-D-erythritol 4-phosphate cytidylyltransferase</fullName>
            <ecNumber evidence="14">2.7.7.60</ecNumber>
        </recommendedName>
        <alternativeName>
            <fullName evidence="14">4-diphosphocytidyl-2C-methyl-D-erythritol synthase</fullName>
        </alternativeName>
        <alternativeName>
            <fullName evidence="14">MEP cytidylyltransferase</fullName>
            <shortName evidence="14">MCT</shortName>
        </alternativeName>
    </domain>
    <domain>
        <recommendedName>
            <fullName evidence="14">2-C-methyl-D-erythritol 2,4-cyclodiphosphate synthase</fullName>
            <shortName evidence="14">MECDP-synthase</shortName>
            <shortName evidence="14">MECPP-synthase</shortName>
            <shortName evidence="14">MECPS</shortName>
            <ecNumber evidence="14">4.6.1.12</ecNumber>
        </recommendedName>
    </domain>
</protein>
<dbReference type="PANTHER" id="PTHR43181:SF1">
    <property type="entry name" value="2-C-METHYL-D-ERYTHRITOL 2,4-CYCLODIPHOSPHATE SYNTHASE, CHLOROPLASTIC"/>
    <property type="match status" value="1"/>
</dbReference>
<comment type="caution">
    <text evidence="16">The sequence shown here is derived from an EMBL/GenBank/DDBJ whole genome shotgun (WGS) entry which is preliminary data.</text>
</comment>
<dbReference type="EMBL" id="RJKX01000011">
    <property type="protein sequence ID" value="ROQ01569.1"/>
    <property type="molecule type" value="Genomic_DNA"/>
</dbReference>
<evidence type="ECO:0000256" key="12">
    <source>
        <dbReference type="ARBA" id="ARBA00023239"/>
    </source>
</evidence>
<dbReference type="PROSITE" id="PS01295">
    <property type="entry name" value="ISPD"/>
    <property type="match status" value="1"/>
</dbReference>
<evidence type="ECO:0000256" key="13">
    <source>
        <dbReference type="ARBA" id="ARBA00023268"/>
    </source>
</evidence>
<keyword evidence="17" id="KW-1185">Reference proteome</keyword>
<name>A0A3N1ME55_9PROT</name>
<dbReference type="EC" id="4.6.1.12" evidence="14"/>